<dbReference type="EMBL" id="OZ034815">
    <property type="protein sequence ID" value="CAL1367467.1"/>
    <property type="molecule type" value="Genomic_DNA"/>
</dbReference>
<keyword evidence="3" id="KW-1185">Reference proteome</keyword>
<evidence type="ECO:0000313" key="2">
    <source>
        <dbReference type="EMBL" id="CAL1367467.1"/>
    </source>
</evidence>
<evidence type="ECO:0000313" key="3">
    <source>
        <dbReference type="Proteomes" id="UP001497516"/>
    </source>
</evidence>
<keyword evidence="1" id="KW-0472">Membrane</keyword>
<evidence type="ECO:0000256" key="1">
    <source>
        <dbReference type="SAM" id="Phobius"/>
    </source>
</evidence>
<organism evidence="2 3">
    <name type="scientific">Linum trigynum</name>
    <dbReference type="NCBI Taxonomy" id="586398"/>
    <lineage>
        <taxon>Eukaryota</taxon>
        <taxon>Viridiplantae</taxon>
        <taxon>Streptophyta</taxon>
        <taxon>Embryophyta</taxon>
        <taxon>Tracheophyta</taxon>
        <taxon>Spermatophyta</taxon>
        <taxon>Magnoliopsida</taxon>
        <taxon>eudicotyledons</taxon>
        <taxon>Gunneridae</taxon>
        <taxon>Pentapetalae</taxon>
        <taxon>rosids</taxon>
        <taxon>fabids</taxon>
        <taxon>Malpighiales</taxon>
        <taxon>Linaceae</taxon>
        <taxon>Linum</taxon>
    </lineage>
</organism>
<feature type="transmembrane region" description="Helical" evidence="1">
    <location>
        <begin position="12"/>
        <end position="31"/>
    </location>
</feature>
<sequence length="80" mass="9028">MIGNPCREKAANPLVVVLLTIARFLFIIITGKKMSELTCGFGYPPHGKMAWRPFYFDLGRLSSLNLVFAGLHCSFFFLRS</sequence>
<protein>
    <submittedName>
        <fullName evidence="2">Uncharacterized protein</fullName>
    </submittedName>
</protein>
<name>A0AAV2D4W5_9ROSI</name>
<proteinExistence type="predicted"/>
<keyword evidence="1" id="KW-0812">Transmembrane</keyword>
<gene>
    <name evidence="2" type="ORF">LTRI10_LOCUS11120</name>
</gene>
<dbReference type="Proteomes" id="UP001497516">
    <property type="component" value="Chromosome 2"/>
</dbReference>
<reference evidence="2 3" key="1">
    <citation type="submission" date="2024-04" db="EMBL/GenBank/DDBJ databases">
        <authorList>
            <person name="Fracassetti M."/>
        </authorList>
    </citation>
    <scope>NUCLEOTIDE SEQUENCE [LARGE SCALE GENOMIC DNA]</scope>
</reference>
<feature type="transmembrane region" description="Helical" evidence="1">
    <location>
        <begin position="58"/>
        <end position="78"/>
    </location>
</feature>
<keyword evidence="1" id="KW-1133">Transmembrane helix</keyword>
<dbReference type="AlphaFoldDB" id="A0AAV2D4W5"/>
<accession>A0AAV2D4W5</accession>